<feature type="compositionally biased region" description="Low complexity" evidence="6">
    <location>
        <begin position="282"/>
        <end position="297"/>
    </location>
</feature>
<dbReference type="InterPro" id="IPR036434">
    <property type="entry name" value="Beta_cellobiohydrolase_sf"/>
</dbReference>
<dbReference type="GO" id="GO:0004553">
    <property type="term" value="F:hydrolase activity, hydrolyzing O-glycosyl compounds"/>
    <property type="evidence" value="ECO:0007669"/>
    <property type="project" value="InterPro"/>
</dbReference>
<dbReference type="InterPro" id="IPR011009">
    <property type="entry name" value="Kinase-like_dom_sf"/>
</dbReference>
<dbReference type="SUPFAM" id="SSF56112">
    <property type="entry name" value="Protein kinase-like (PK-like)"/>
    <property type="match status" value="1"/>
</dbReference>
<dbReference type="GO" id="GO:0005524">
    <property type="term" value="F:ATP binding"/>
    <property type="evidence" value="ECO:0007669"/>
    <property type="project" value="UniProtKB-UniRule"/>
</dbReference>
<dbReference type="CDD" id="cd14014">
    <property type="entry name" value="STKc_PknB_like"/>
    <property type="match status" value="1"/>
</dbReference>
<dbReference type="OrthoDB" id="309899at2"/>
<dbReference type="GO" id="GO:0004674">
    <property type="term" value="F:protein serine/threonine kinase activity"/>
    <property type="evidence" value="ECO:0007669"/>
    <property type="project" value="UniProtKB-KW"/>
</dbReference>
<dbReference type="SMART" id="SM00220">
    <property type="entry name" value="S_TKc"/>
    <property type="match status" value="1"/>
</dbReference>
<reference evidence="8 9" key="1">
    <citation type="submission" date="2019-06" db="EMBL/GenBank/DDBJ databases">
        <title>Sequencing the genomes of 1000 actinobacteria strains.</title>
        <authorList>
            <person name="Klenk H.-P."/>
        </authorList>
    </citation>
    <scope>NUCLEOTIDE SEQUENCE [LARGE SCALE GENOMIC DNA]</scope>
    <source>
        <strain evidence="8 9">DSM 43186</strain>
    </source>
</reference>
<proteinExistence type="predicted"/>
<dbReference type="Gene3D" id="3.30.200.20">
    <property type="entry name" value="Phosphorylase Kinase, domain 1"/>
    <property type="match status" value="1"/>
</dbReference>
<dbReference type="RefSeq" id="WP_142260194.1">
    <property type="nucleotide sequence ID" value="NZ_BMPV01000001.1"/>
</dbReference>
<evidence type="ECO:0000256" key="3">
    <source>
        <dbReference type="ARBA" id="ARBA00022777"/>
    </source>
</evidence>
<evidence type="ECO:0000313" key="8">
    <source>
        <dbReference type="EMBL" id="TQM76289.1"/>
    </source>
</evidence>
<keyword evidence="2 5" id="KW-0547">Nucleotide-binding</keyword>
<dbReference type="Gene3D" id="3.20.20.40">
    <property type="entry name" value="1, 4-beta cellobiohydrolase"/>
    <property type="match status" value="1"/>
</dbReference>
<comment type="caution">
    <text evidence="8">The sequence shown here is derived from an EMBL/GenBank/DDBJ whole genome shotgun (WGS) entry which is preliminary data.</text>
</comment>
<keyword evidence="4 5" id="KW-0067">ATP-binding</keyword>
<evidence type="ECO:0000256" key="4">
    <source>
        <dbReference type="ARBA" id="ARBA00022840"/>
    </source>
</evidence>
<feature type="binding site" evidence="5">
    <location>
        <position position="44"/>
    </location>
    <ligand>
        <name>ATP</name>
        <dbReference type="ChEBI" id="CHEBI:30616"/>
    </ligand>
</feature>
<dbReference type="Proteomes" id="UP000319213">
    <property type="component" value="Unassembled WGS sequence"/>
</dbReference>
<feature type="region of interest" description="Disordered" evidence="6">
    <location>
        <begin position="269"/>
        <end position="297"/>
    </location>
</feature>
<keyword evidence="9" id="KW-1185">Reference proteome</keyword>
<dbReference type="Pfam" id="PF01341">
    <property type="entry name" value="Glyco_hydro_6"/>
    <property type="match status" value="1"/>
</dbReference>
<dbReference type="InterPro" id="IPR016288">
    <property type="entry name" value="Beta_cellobiohydrolase"/>
</dbReference>
<feature type="domain" description="Protein kinase" evidence="7">
    <location>
        <begin position="16"/>
        <end position="269"/>
    </location>
</feature>
<evidence type="ECO:0000256" key="5">
    <source>
        <dbReference type="PROSITE-ProRule" id="PRU10141"/>
    </source>
</evidence>
<organism evidence="8 9">
    <name type="scientific">Thermopolyspora flexuosa</name>
    <dbReference type="NCBI Taxonomy" id="103836"/>
    <lineage>
        <taxon>Bacteria</taxon>
        <taxon>Bacillati</taxon>
        <taxon>Actinomycetota</taxon>
        <taxon>Actinomycetes</taxon>
        <taxon>Streptosporangiales</taxon>
        <taxon>Streptosporangiaceae</taxon>
        <taxon>Thermopolyspora</taxon>
    </lineage>
</organism>
<evidence type="ECO:0000313" key="9">
    <source>
        <dbReference type="Proteomes" id="UP000319213"/>
    </source>
</evidence>
<name>A0A543J0E2_9ACTN</name>
<gene>
    <name evidence="8" type="ORF">FHX40_3022</name>
</gene>
<evidence type="ECO:0000259" key="7">
    <source>
        <dbReference type="PROSITE" id="PS50011"/>
    </source>
</evidence>
<dbReference type="PANTHER" id="PTHR43289:SF34">
    <property type="entry name" value="SERINE_THREONINE-PROTEIN KINASE YBDM-RELATED"/>
    <property type="match status" value="1"/>
</dbReference>
<dbReference type="PRINTS" id="PR00733">
    <property type="entry name" value="GLHYDRLASE6"/>
</dbReference>
<dbReference type="PROSITE" id="PS00108">
    <property type="entry name" value="PROTEIN_KINASE_ST"/>
    <property type="match status" value="1"/>
</dbReference>
<evidence type="ECO:0000256" key="1">
    <source>
        <dbReference type="ARBA" id="ARBA00022679"/>
    </source>
</evidence>
<dbReference type="Pfam" id="PF00069">
    <property type="entry name" value="Pkinase"/>
    <property type="match status" value="1"/>
</dbReference>
<sequence length="692" mass="72745">MDGVLLEGDPVRVGPYRIVRRLGEGGMGVVYLAEAPSGEQVAVKLIHRHLAADSEFRRRFRREVETARRVARFSTAAVLDADVDGPTAYLVTEYVPGPTLLEEVRRRGPLRGSALEGLAVSTATALRAIHAAGVVHRDLKPSNVLLSPLGPKVIDFGLARLADGSTQSMLALGTPAYMSPEQARREKVTTASDIFSWGGVMVFAATGSPPFGSGPGQDVLYRVVHDEPQLPRIDGVLGELVARALAKDPAARPTAEQLVDALAAGHTRNLTAPLPSPRPDATPSTGPSTVPSTVPSGAARRRWPVRAAAAGLVVACLVATGALLALSGTDDDGAPAMRRQGVAGGNPLREGARLFAPPDGDAARQAQVWEAQGRAADAALMRALARVPQAIRLAGGGPEQVRRTVQDTMAQAARQDAVPVFVTDFVPQRDCHNGGAASPEAYRAWIDAVAQGIGDGRAVVALEPAGLSRAPGTPECPAGGPQALRQRYADLGYAVTRLGGLPRTAVYLDGGLADWPSLEASAERLAAAGVAGADGFYLNVNGHRPTRDSVAWGVRLAKCVHLRLSAGATACPEDALRHVPDDTAELPRFVVDTSRNGTGEWRPPPGRFADPQEWCNPPGRGAGARPTTTDTGHALVDALLWLNDPGRSTMRCTRGTAGPEDPVYGVVTPDAGRWWPELALERARNAVPPLTE</sequence>
<keyword evidence="1" id="KW-0808">Transferase</keyword>
<dbReference type="GO" id="GO:0030245">
    <property type="term" value="P:cellulose catabolic process"/>
    <property type="evidence" value="ECO:0007669"/>
    <property type="project" value="InterPro"/>
</dbReference>
<evidence type="ECO:0000256" key="2">
    <source>
        <dbReference type="ARBA" id="ARBA00022741"/>
    </source>
</evidence>
<dbReference type="PANTHER" id="PTHR43289">
    <property type="entry name" value="MITOGEN-ACTIVATED PROTEIN KINASE KINASE KINASE 20-RELATED"/>
    <property type="match status" value="1"/>
</dbReference>
<dbReference type="EMBL" id="VFPQ01000001">
    <property type="protein sequence ID" value="TQM76289.1"/>
    <property type="molecule type" value="Genomic_DNA"/>
</dbReference>
<evidence type="ECO:0000256" key="6">
    <source>
        <dbReference type="SAM" id="MobiDB-lite"/>
    </source>
</evidence>
<dbReference type="PROSITE" id="PS50011">
    <property type="entry name" value="PROTEIN_KINASE_DOM"/>
    <property type="match status" value="1"/>
</dbReference>
<accession>A0A543J0E2</accession>
<feature type="region of interest" description="Disordered" evidence="6">
    <location>
        <begin position="329"/>
        <end position="358"/>
    </location>
</feature>
<keyword evidence="8" id="KW-0723">Serine/threonine-protein kinase</keyword>
<dbReference type="InterPro" id="IPR000719">
    <property type="entry name" value="Prot_kinase_dom"/>
</dbReference>
<dbReference type="PROSITE" id="PS00107">
    <property type="entry name" value="PROTEIN_KINASE_ATP"/>
    <property type="match status" value="1"/>
</dbReference>
<dbReference type="Gene3D" id="1.10.510.10">
    <property type="entry name" value="Transferase(Phosphotransferase) domain 1"/>
    <property type="match status" value="1"/>
</dbReference>
<dbReference type="SUPFAM" id="SSF51989">
    <property type="entry name" value="Glycosyl hydrolases family 6, cellulases"/>
    <property type="match status" value="1"/>
</dbReference>
<dbReference type="InterPro" id="IPR017441">
    <property type="entry name" value="Protein_kinase_ATP_BS"/>
</dbReference>
<protein>
    <submittedName>
        <fullName evidence="8">Serine/threonine protein kinase</fullName>
    </submittedName>
</protein>
<keyword evidence="3 8" id="KW-0418">Kinase</keyword>
<dbReference type="InterPro" id="IPR008271">
    <property type="entry name" value="Ser/Thr_kinase_AS"/>
</dbReference>
<dbReference type="AlphaFoldDB" id="A0A543J0E2"/>